<dbReference type="RefSeq" id="WP_006088117.1">
    <property type="nucleotide sequence ID" value="NZ_AOHW01000005.1"/>
</dbReference>
<keyword evidence="4" id="KW-1185">Reference proteome</keyword>
<dbReference type="AlphaFoldDB" id="L9W9K4"/>
<dbReference type="EMBL" id="AOHW01000005">
    <property type="protein sequence ID" value="ELY46032.1"/>
    <property type="molecule type" value="Genomic_DNA"/>
</dbReference>
<evidence type="ECO:0008006" key="5">
    <source>
        <dbReference type="Google" id="ProtNLM"/>
    </source>
</evidence>
<reference evidence="3 4" key="1">
    <citation type="journal article" date="2014" name="PLoS Genet.">
        <title>Phylogenetically driven sequencing of extremely halophilic archaea reveals strategies for static and dynamic osmo-response.</title>
        <authorList>
            <person name="Becker E.A."/>
            <person name="Seitzer P.M."/>
            <person name="Tritt A."/>
            <person name="Larsen D."/>
            <person name="Krusor M."/>
            <person name="Yao A.I."/>
            <person name="Wu D."/>
            <person name="Madern D."/>
            <person name="Eisen J.A."/>
            <person name="Darling A.E."/>
            <person name="Facciotti M.T."/>
        </authorList>
    </citation>
    <scope>NUCLEOTIDE SEQUENCE [LARGE SCALE GENOMIC DNA]</scope>
    <source>
        <strain evidence="3 4">GA33</strain>
    </source>
</reference>
<dbReference type="PANTHER" id="PTHR35902">
    <property type="entry name" value="S-LAYER DOMAIN-LIKE PROTEIN-RELATED"/>
    <property type="match status" value="1"/>
</dbReference>
<dbReference type="Proteomes" id="UP000011599">
    <property type="component" value="Unassembled WGS sequence"/>
</dbReference>
<evidence type="ECO:0000256" key="2">
    <source>
        <dbReference type="SAM" id="Phobius"/>
    </source>
</evidence>
<feature type="compositionally biased region" description="Acidic residues" evidence="1">
    <location>
        <begin position="580"/>
        <end position="598"/>
    </location>
</feature>
<sequence>MVVSASSTPDFDVYIPENIVEPGEETTLELEIRNGASAEEGGNDVGETPTTEARDVTVTLDGGDGPVNVKSNETPMRTMSAQSMFSETFTVAVDEDAQAGSYDVDVEIEYTYTESGGSERSATETETIEVVVEDQARFDAETVSSDLVVGERGTVEFDLTNTGVENASNAVVQFSSPDQNVRTIDPTVEESELQTAGSEEYVGDWGINETVTVKAAMEVDDDALARTYPVSVRVQFQDENGTDRTARSIRVGVPASHEQTFSSENVTSSLYVGEDGTVEGELYNEGPHPVDGVVLVVDDGDDQFIPTVGDGIGSGSNVYPRETQYAVGSLKPGESTPFDFRIGVGSEAEPGPRMMEVDVRYRNAHGDIQMIGDPLDITLDVEPARDEFDIEPVETTFEPGERNEIELVITNEKDETLTDIEAKPFTNAPLDSGDDEGFVPVLEPGESASMVFDVSVDDDAAVQTYPLRMDFRYDDDRSNSQLTDTYRIPIEVEQDESGIISATTLAVLFGSVGVIAVVAWRFRDALAERLEGVPVLKRLSELSLPSSLATVRNRETDTHEDPDQRSTATGPDDEHGPDPFSDDGADVMEFDEVFDDAETAQSQSEGKTEH</sequence>
<dbReference type="eggNOG" id="arCOG02079">
    <property type="taxonomic scope" value="Archaea"/>
</dbReference>
<feature type="transmembrane region" description="Helical" evidence="2">
    <location>
        <begin position="499"/>
        <end position="520"/>
    </location>
</feature>
<dbReference type="OrthoDB" id="56770at2157"/>
<feature type="region of interest" description="Disordered" evidence="1">
    <location>
        <begin position="34"/>
        <end position="53"/>
    </location>
</feature>
<name>L9W9K4_9EURY</name>
<organism evidence="3 4">
    <name type="scientific">Natronorubrum tibetense GA33</name>
    <dbReference type="NCBI Taxonomy" id="1114856"/>
    <lineage>
        <taxon>Archaea</taxon>
        <taxon>Methanobacteriati</taxon>
        <taxon>Methanobacteriota</taxon>
        <taxon>Stenosarchaea group</taxon>
        <taxon>Halobacteria</taxon>
        <taxon>Halobacteriales</taxon>
        <taxon>Natrialbaceae</taxon>
        <taxon>Natronorubrum</taxon>
    </lineage>
</organism>
<evidence type="ECO:0000256" key="1">
    <source>
        <dbReference type="SAM" id="MobiDB-lite"/>
    </source>
</evidence>
<dbReference type="PATRIC" id="fig|1114856.3.peg.428"/>
<feature type="compositionally biased region" description="Polar residues" evidence="1">
    <location>
        <begin position="599"/>
        <end position="610"/>
    </location>
</feature>
<gene>
    <name evidence="3" type="ORF">C496_02080</name>
</gene>
<feature type="compositionally biased region" description="Basic and acidic residues" evidence="1">
    <location>
        <begin position="552"/>
        <end position="564"/>
    </location>
</feature>
<dbReference type="PANTHER" id="PTHR35902:SF3">
    <property type="entry name" value="NPCBM-ASSOCIATED, NEW3 DOMAIN OF ALPHA-GALACTOSIDASE"/>
    <property type="match status" value="1"/>
</dbReference>
<evidence type="ECO:0000313" key="4">
    <source>
        <dbReference type="Proteomes" id="UP000011599"/>
    </source>
</evidence>
<protein>
    <recommendedName>
        <fullName evidence="5">Alpha-galactosidase NEW3 domain-containing protein</fullName>
    </recommendedName>
</protein>
<keyword evidence="2" id="KW-1133">Transmembrane helix</keyword>
<feature type="region of interest" description="Disordered" evidence="1">
    <location>
        <begin position="550"/>
        <end position="610"/>
    </location>
</feature>
<accession>L9W9K4</accession>
<comment type="caution">
    <text evidence="3">The sequence shown here is derived from an EMBL/GenBank/DDBJ whole genome shotgun (WGS) entry which is preliminary data.</text>
</comment>
<dbReference type="STRING" id="1114856.GCA_000383975_03813"/>
<keyword evidence="2" id="KW-0472">Membrane</keyword>
<proteinExistence type="predicted"/>
<keyword evidence="2" id="KW-0812">Transmembrane</keyword>
<evidence type="ECO:0000313" key="3">
    <source>
        <dbReference type="EMBL" id="ELY46032.1"/>
    </source>
</evidence>